<evidence type="ECO:0000256" key="4">
    <source>
        <dbReference type="ARBA" id="ARBA00023235"/>
    </source>
</evidence>
<dbReference type="Gene3D" id="3.60.120.10">
    <property type="entry name" value="Anthranilate synthase"/>
    <property type="match status" value="1"/>
</dbReference>
<comment type="pathway">
    <text evidence="5">Quinol/quinone metabolism; menaquinone biosynthesis.</text>
</comment>
<dbReference type="HAMAP" id="MF_01935">
    <property type="entry name" value="MenF"/>
    <property type="match status" value="1"/>
</dbReference>
<dbReference type="Pfam" id="PF00425">
    <property type="entry name" value="Chorismate_bind"/>
    <property type="match status" value="1"/>
</dbReference>
<keyword evidence="5" id="KW-0479">Metal-binding</keyword>
<dbReference type="GO" id="GO:0009234">
    <property type="term" value="P:menaquinone biosynthetic process"/>
    <property type="evidence" value="ECO:0007669"/>
    <property type="project" value="UniProtKB-UniRule"/>
</dbReference>
<organism evidence="7 8">
    <name type="scientific">Kluyvera intermedia</name>
    <name type="common">Enterobacter intermedius</name>
    <dbReference type="NCBI Taxonomy" id="61648"/>
    <lineage>
        <taxon>Bacteria</taxon>
        <taxon>Pseudomonadati</taxon>
        <taxon>Pseudomonadota</taxon>
        <taxon>Gammaproteobacteria</taxon>
        <taxon>Enterobacterales</taxon>
        <taxon>Enterobacteriaceae</taxon>
        <taxon>Kluyvera</taxon>
    </lineage>
</organism>
<feature type="binding site" evidence="5">
    <location>
        <position position="283"/>
    </location>
    <ligand>
        <name>Mg(2+)</name>
        <dbReference type="ChEBI" id="CHEBI:18420"/>
    </ligand>
</feature>
<dbReference type="PANTHER" id="PTHR47253:SF4">
    <property type="entry name" value="ISOCHORISMATE SYNTHASE 2, CHLOROPLASTIC"/>
    <property type="match status" value="1"/>
</dbReference>
<dbReference type="InterPro" id="IPR015890">
    <property type="entry name" value="Chorismate_C"/>
</dbReference>
<dbReference type="PANTHER" id="PTHR47253">
    <property type="match status" value="1"/>
</dbReference>
<evidence type="ECO:0000256" key="3">
    <source>
        <dbReference type="ARBA" id="ARBA00022842"/>
    </source>
</evidence>
<evidence type="ECO:0000313" key="8">
    <source>
        <dbReference type="Proteomes" id="UP000867740"/>
    </source>
</evidence>
<comment type="function">
    <text evidence="5">Catalyzes the conversion of chorismate to isochorismate.</text>
</comment>
<dbReference type="SUPFAM" id="SSF56322">
    <property type="entry name" value="ADC synthase"/>
    <property type="match status" value="1"/>
</dbReference>
<evidence type="ECO:0000256" key="1">
    <source>
        <dbReference type="ARBA" id="ARBA00000799"/>
    </source>
</evidence>
<dbReference type="RefSeq" id="WP_047369464.1">
    <property type="nucleotide sequence ID" value="NZ_CABMNU010000005.1"/>
</dbReference>
<comment type="caution">
    <text evidence="7">The sequence shown here is derived from an EMBL/GenBank/DDBJ whole genome shotgun (WGS) entry which is preliminary data.</text>
</comment>
<dbReference type="NCBIfam" id="TIGR00543">
    <property type="entry name" value="isochor_syn"/>
    <property type="match status" value="1"/>
</dbReference>
<dbReference type="GO" id="GO:0008909">
    <property type="term" value="F:isochorismate synthase activity"/>
    <property type="evidence" value="ECO:0007669"/>
    <property type="project" value="UniProtKB-UniRule"/>
</dbReference>
<dbReference type="InterPro" id="IPR005801">
    <property type="entry name" value="ADC_synthase"/>
</dbReference>
<dbReference type="InterPro" id="IPR034681">
    <property type="entry name" value="MenF"/>
</dbReference>
<gene>
    <name evidence="5 7" type="primary">menF</name>
    <name evidence="7" type="ORF">I8531_001272</name>
</gene>
<sequence length="432" mass="48542">MHSISVALEQLREKLAGIDANSPGFYVFDVAFALNDAFDPLTFLASQSCFPQFYWQQRSGEDEAAALGQVLRFTSLAEARHFLDDNPEYDLRIWGLNAFVSQQGELFLPRLEWRREGGRAFLRLIVINDAAQRGDAEQARAFIDALVRAKSLPDVQMELVSQQHCPEQSGWEALVTQATQAIARGEMDKVVLARATDYRFSQPVNAAALMAASRRLIHHCFHYFIAFDPHNAFLGSSPERLWRRRGTSLRTEALAGTVANDTDDTRAAELGNWLMNDDKNQRENMLVVEDICQRLQRAAATLDVLPPQIVRLRKVQHLRRCIWTEMRHKDDAECLTLLQPTAAVAGLPRQAARAFITQYEPFAREWYAGSAGYLSLKQSEFCVALRCAKISGTTVRLYAGAGIVAGSDPTMEWQEIENKAAGLRSLLIMKHA</sequence>
<feature type="domain" description="Chorismate-utilising enzyme C-terminal" evidence="6">
    <location>
        <begin position="168"/>
        <end position="419"/>
    </location>
</feature>
<keyword evidence="3 5" id="KW-0460">Magnesium</keyword>
<dbReference type="Proteomes" id="UP000867740">
    <property type="component" value="Unassembled WGS sequence"/>
</dbReference>
<proteinExistence type="inferred from homology"/>
<comment type="similarity">
    <text evidence="2 5">Belongs to the isochorismate synthase family.</text>
</comment>
<keyword evidence="4 5" id="KW-0413">Isomerase</keyword>
<dbReference type="EMBL" id="DACSUM010000007">
    <property type="protein sequence ID" value="HAT3580999.1"/>
    <property type="molecule type" value="Genomic_DNA"/>
</dbReference>
<evidence type="ECO:0000259" key="6">
    <source>
        <dbReference type="Pfam" id="PF00425"/>
    </source>
</evidence>
<dbReference type="FunFam" id="3.60.120.10:FF:000002">
    <property type="entry name" value="Isochorismate synthase MenF"/>
    <property type="match status" value="1"/>
</dbReference>
<dbReference type="InterPro" id="IPR004561">
    <property type="entry name" value="IsoChor_synthase"/>
</dbReference>
<protein>
    <recommendedName>
        <fullName evidence="5">Isochorismate synthase MenF</fullName>
        <ecNumber evidence="5">5.4.4.2</ecNumber>
    </recommendedName>
    <alternativeName>
        <fullName evidence="5">Isochorismate mutase</fullName>
    </alternativeName>
</protein>
<name>A0A9P3T690_KLUIN</name>
<dbReference type="InterPro" id="IPR044250">
    <property type="entry name" value="MenF-like"/>
</dbReference>
<dbReference type="NCBIfam" id="NF011588">
    <property type="entry name" value="PRK15012.1"/>
    <property type="match status" value="1"/>
</dbReference>
<comment type="pathway">
    <text evidence="5">Quinol/quinone metabolism; 1,4-dihydroxy-2-naphthoate biosynthesis; 1,4-dihydroxy-2-naphthoate from chorismate: step 1/7.</text>
</comment>
<reference evidence="7" key="1">
    <citation type="journal article" date="2018" name="Genome Biol.">
        <title>SKESA: strategic k-mer extension for scrupulous assemblies.</title>
        <authorList>
            <person name="Souvorov A."/>
            <person name="Agarwala R."/>
            <person name="Lipman D.J."/>
        </authorList>
    </citation>
    <scope>NUCLEOTIDE SEQUENCE</scope>
    <source>
        <strain evidence="7">CAVp300</strain>
    </source>
</reference>
<feature type="active site" description="Proton acceptor" evidence="5">
    <location>
        <position position="189"/>
    </location>
</feature>
<keyword evidence="5" id="KW-0474">Menaquinone biosynthesis</keyword>
<dbReference type="GO" id="GO:0000287">
    <property type="term" value="F:magnesium ion binding"/>
    <property type="evidence" value="ECO:0007669"/>
    <property type="project" value="UniProtKB-UniRule"/>
</dbReference>
<reference evidence="7" key="2">
    <citation type="submission" date="2020-10" db="EMBL/GenBank/DDBJ databases">
        <authorList>
            <consortium name="NCBI Pathogen Detection Project"/>
        </authorList>
    </citation>
    <scope>NUCLEOTIDE SEQUENCE</scope>
    <source>
        <strain evidence="7">CAVp300</strain>
    </source>
</reference>
<dbReference type="EC" id="5.4.4.2" evidence="5"/>
<feature type="active site" description="Proton donor" evidence="5">
    <location>
        <position position="239"/>
    </location>
</feature>
<comment type="catalytic activity">
    <reaction evidence="1 5">
        <text>chorismate = isochorismate</text>
        <dbReference type="Rhea" id="RHEA:18985"/>
        <dbReference type="ChEBI" id="CHEBI:29748"/>
        <dbReference type="ChEBI" id="CHEBI:29780"/>
        <dbReference type="EC" id="5.4.4.2"/>
    </reaction>
</comment>
<comment type="cofactor">
    <cofactor evidence="5">
        <name>Mg(2+)</name>
        <dbReference type="ChEBI" id="CHEBI:18420"/>
    </cofactor>
</comment>
<evidence type="ECO:0000256" key="2">
    <source>
        <dbReference type="ARBA" id="ARBA00005297"/>
    </source>
</evidence>
<accession>A0A9P3T690</accession>
<feature type="binding site" evidence="5">
    <location>
        <position position="415"/>
    </location>
    <ligand>
        <name>Mg(2+)</name>
        <dbReference type="ChEBI" id="CHEBI:18420"/>
    </ligand>
</feature>
<evidence type="ECO:0000313" key="7">
    <source>
        <dbReference type="EMBL" id="HAT3580999.1"/>
    </source>
</evidence>
<dbReference type="AlphaFoldDB" id="A0A9P3T690"/>
<evidence type="ECO:0000256" key="5">
    <source>
        <dbReference type="HAMAP-Rule" id="MF_01935"/>
    </source>
</evidence>